<reference evidence="2 3" key="1">
    <citation type="submission" date="2024-09" db="EMBL/GenBank/DDBJ databases">
        <title>Chromosome-scale assembly of Riccia sorocarpa.</title>
        <authorList>
            <person name="Paukszto L."/>
        </authorList>
    </citation>
    <scope>NUCLEOTIDE SEQUENCE [LARGE SCALE GENOMIC DNA]</scope>
    <source>
        <strain evidence="2">LP-2024</strain>
        <tissue evidence="2">Aerial parts of the thallus</tissue>
    </source>
</reference>
<evidence type="ECO:0000313" key="2">
    <source>
        <dbReference type="EMBL" id="KAL3679832.1"/>
    </source>
</evidence>
<name>A0ABD3GKU9_9MARC</name>
<feature type="compositionally biased region" description="Polar residues" evidence="1">
    <location>
        <begin position="52"/>
        <end position="64"/>
    </location>
</feature>
<dbReference type="Proteomes" id="UP001633002">
    <property type="component" value="Unassembled WGS sequence"/>
</dbReference>
<dbReference type="AlphaFoldDB" id="A0ABD3GKU9"/>
<feature type="region of interest" description="Disordered" evidence="1">
    <location>
        <begin position="41"/>
        <end position="75"/>
    </location>
</feature>
<evidence type="ECO:0000256" key="1">
    <source>
        <dbReference type="SAM" id="MobiDB-lite"/>
    </source>
</evidence>
<feature type="region of interest" description="Disordered" evidence="1">
    <location>
        <begin position="88"/>
        <end position="123"/>
    </location>
</feature>
<feature type="region of interest" description="Disordered" evidence="1">
    <location>
        <begin position="336"/>
        <end position="356"/>
    </location>
</feature>
<sequence>MKPAKTRQATALPKALLIDPDALLLHIDRAVMATEYARATHDLSNMPPGPSVFNTPAKTSQTASRDADDPGKKAGGFLHGSLVEDFLQKVTSSDTDPRRSRRNKKHTASVPELLSLPQKPRSSVAKYHSASSGLSMLKGSAANADSKLDSAFPPQGSSSQFLNASPVPVKRFNPLTQDMQLERPLAGGKLSFFHPARSSLRAKAFSLPSNDSGSEYEFHDGEKTSSASSTCTVSPVEKLRQGSPRVFSQLDLSSLLGKSDSEDKHDSTSEAPTQYDAIAADQAYRAGSAAMEDGDMLQAIALLRLASMKCPRNRPSALVKIEKLITGAAQQLEMQEASRNNDDTVDVVEQEPNSKEVERRMPMKVLAVGDMLKADEAYRAGVAALEAGEPEKALEHLETALFAYKPAFDVERKTIGNKF</sequence>
<feature type="region of interest" description="Disordered" evidence="1">
    <location>
        <begin position="209"/>
        <end position="237"/>
    </location>
</feature>
<protein>
    <submittedName>
        <fullName evidence="2">Uncharacterized protein</fullName>
    </submittedName>
</protein>
<organism evidence="2 3">
    <name type="scientific">Riccia sorocarpa</name>
    <dbReference type="NCBI Taxonomy" id="122646"/>
    <lineage>
        <taxon>Eukaryota</taxon>
        <taxon>Viridiplantae</taxon>
        <taxon>Streptophyta</taxon>
        <taxon>Embryophyta</taxon>
        <taxon>Marchantiophyta</taxon>
        <taxon>Marchantiopsida</taxon>
        <taxon>Marchantiidae</taxon>
        <taxon>Marchantiales</taxon>
        <taxon>Ricciaceae</taxon>
        <taxon>Riccia</taxon>
    </lineage>
</organism>
<evidence type="ECO:0000313" key="3">
    <source>
        <dbReference type="Proteomes" id="UP001633002"/>
    </source>
</evidence>
<feature type="region of interest" description="Disordered" evidence="1">
    <location>
        <begin position="145"/>
        <end position="165"/>
    </location>
</feature>
<dbReference type="EMBL" id="JBJQOH010000007">
    <property type="protein sequence ID" value="KAL3679832.1"/>
    <property type="molecule type" value="Genomic_DNA"/>
</dbReference>
<keyword evidence="3" id="KW-1185">Reference proteome</keyword>
<feature type="compositionally biased region" description="Polar residues" evidence="1">
    <location>
        <begin position="224"/>
        <end position="233"/>
    </location>
</feature>
<accession>A0ABD3GKU9</accession>
<proteinExistence type="predicted"/>
<comment type="caution">
    <text evidence="2">The sequence shown here is derived from an EMBL/GenBank/DDBJ whole genome shotgun (WGS) entry which is preliminary data.</text>
</comment>
<gene>
    <name evidence="2" type="ORF">R1sor_022788</name>
</gene>